<evidence type="ECO:0000313" key="7">
    <source>
        <dbReference type="EMBL" id="KAE9141253.1"/>
    </source>
</evidence>
<evidence type="ECO:0000313" key="12">
    <source>
        <dbReference type="EMBL" id="KAE9334909.1"/>
    </source>
</evidence>
<dbReference type="Proteomes" id="UP000440367">
    <property type="component" value="Unassembled WGS sequence"/>
</dbReference>
<evidence type="ECO:0000313" key="4">
    <source>
        <dbReference type="EMBL" id="KAE9003213.1"/>
    </source>
</evidence>
<dbReference type="Proteomes" id="UP000476176">
    <property type="component" value="Unassembled WGS sequence"/>
</dbReference>
<dbReference type="InterPro" id="IPR051490">
    <property type="entry name" value="THEM6_lcsJ_thioesterase"/>
</dbReference>
<evidence type="ECO:0000313" key="21">
    <source>
        <dbReference type="Proteomes" id="UP000486351"/>
    </source>
</evidence>
<dbReference type="InterPro" id="IPR029069">
    <property type="entry name" value="HotDog_dom_sf"/>
</dbReference>
<evidence type="ECO:0000313" key="3">
    <source>
        <dbReference type="EMBL" id="KAE8934922.1"/>
    </source>
</evidence>
<dbReference type="EMBL" id="QXFW01000779">
    <property type="protein sequence ID" value="KAE9003213.1"/>
    <property type="molecule type" value="Genomic_DNA"/>
</dbReference>
<dbReference type="OrthoDB" id="265761at2759"/>
<dbReference type="Proteomes" id="UP000429523">
    <property type="component" value="Unassembled WGS sequence"/>
</dbReference>
<evidence type="ECO:0000313" key="18">
    <source>
        <dbReference type="Proteomes" id="UP000441208"/>
    </source>
</evidence>
<dbReference type="Proteomes" id="UP000440732">
    <property type="component" value="Unassembled WGS sequence"/>
</dbReference>
<name>A0A6A3ENB1_9STRA</name>
<dbReference type="AlphaFoldDB" id="A0A6A3ENB1"/>
<keyword evidence="1" id="KW-0812">Transmembrane</keyword>
<comment type="caution">
    <text evidence="3">The sequence shown here is derived from an EMBL/GenBank/DDBJ whole genome shotgun (WGS) entry which is preliminary data.</text>
</comment>
<dbReference type="EMBL" id="QXGA01000784">
    <property type="protein sequence ID" value="KAE9141253.1"/>
    <property type="molecule type" value="Genomic_DNA"/>
</dbReference>
<dbReference type="EMBL" id="QXFX01000513">
    <property type="protein sequence ID" value="KAE9112951.1"/>
    <property type="molecule type" value="Genomic_DNA"/>
</dbReference>
<accession>A0A6A3ENB1</accession>
<evidence type="ECO:0000313" key="13">
    <source>
        <dbReference type="Proteomes" id="UP000429523"/>
    </source>
</evidence>
<evidence type="ECO:0000313" key="11">
    <source>
        <dbReference type="EMBL" id="KAE9309875.1"/>
    </source>
</evidence>
<protein>
    <recommendedName>
        <fullName evidence="23">Thioesterase domain-containing protein</fullName>
    </recommendedName>
</protein>
<evidence type="ECO:0000313" key="19">
    <source>
        <dbReference type="Proteomes" id="UP000460718"/>
    </source>
</evidence>
<evidence type="ECO:0000313" key="6">
    <source>
        <dbReference type="EMBL" id="KAE9112951.1"/>
    </source>
</evidence>
<dbReference type="EMBL" id="QXFZ01000841">
    <property type="protein sequence ID" value="KAE9103252.1"/>
    <property type="molecule type" value="Genomic_DNA"/>
</dbReference>
<dbReference type="Proteomes" id="UP000488956">
    <property type="component" value="Unassembled WGS sequence"/>
</dbReference>
<dbReference type="Proteomes" id="UP000460718">
    <property type="component" value="Unassembled WGS sequence"/>
</dbReference>
<keyword evidence="14" id="KW-1185">Reference proteome</keyword>
<evidence type="ECO:0000313" key="16">
    <source>
        <dbReference type="Proteomes" id="UP000440367"/>
    </source>
</evidence>
<dbReference type="EMBL" id="QXGD01000892">
    <property type="protein sequence ID" value="KAE9221098.1"/>
    <property type="molecule type" value="Genomic_DNA"/>
</dbReference>
<gene>
    <name evidence="11" type="ORF">PF001_g10481</name>
    <name evidence="9" type="ORF">PF002_g15688</name>
    <name evidence="10" type="ORF">PF004_g13076</name>
    <name evidence="8" type="ORF">PF005_g14212</name>
    <name evidence="7" type="ORF">PF006_g13274</name>
    <name evidence="5" type="ORF">PF007_g14474</name>
    <name evidence="12" type="ORF">PF008_g13736</name>
    <name evidence="3" type="ORF">PF009_g15110</name>
    <name evidence="6" type="ORF">PF010_g10259</name>
    <name evidence="4" type="ORF">PF011_g12986</name>
</gene>
<keyword evidence="1" id="KW-0472">Membrane</keyword>
<evidence type="ECO:0000313" key="8">
    <source>
        <dbReference type="EMBL" id="KAE9203383.1"/>
    </source>
</evidence>
<evidence type="ECO:0008006" key="23">
    <source>
        <dbReference type="Google" id="ProtNLM"/>
    </source>
</evidence>
<dbReference type="EMBL" id="QXGC01000777">
    <property type="protein sequence ID" value="KAE9221343.1"/>
    <property type="molecule type" value="Genomic_DNA"/>
</dbReference>
<keyword evidence="1" id="KW-1133">Transmembrane helix</keyword>
<dbReference type="PANTHER" id="PTHR12475:SF4">
    <property type="entry name" value="PROTEIN THEM6"/>
    <property type="match status" value="1"/>
</dbReference>
<evidence type="ECO:0000313" key="22">
    <source>
        <dbReference type="Proteomes" id="UP000488956"/>
    </source>
</evidence>
<evidence type="ECO:0000313" key="17">
    <source>
        <dbReference type="Proteomes" id="UP000440732"/>
    </source>
</evidence>
<evidence type="ECO:0000313" key="5">
    <source>
        <dbReference type="EMBL" id="KAE9103252.1"/>
    </source>
</evidence>
<dbReference type="EMBL" id="QXGB01000826">
    <property type="protein sequence ID" value="KAE9203383.1"/>
    <property type="molecule type" value="Genomic_DNA"/>
</dbReference>
<evidence type="ECO:0000313" key="20">
    <source>
        <dbReference type="Proteomes" id="UP000476176"/>
    </source>
</evidence>
<dbReference type="CDD" id="cd00586">
    <property type="entry name" value="4HBT"/>
    <property type="match status" value="1"/>
</dbReference>
<evidence type="ECO:0000313" key="10">
    <source>
        <dbReference type="EMBL" id="KAE9221343.1"/>
    </source>
</evidence>
<sequence length="236" mass="25763">MVLSRKVLSFLLLALPPTAVSALSYFVGGASGATALGVGALSGFAFCDLWYFLRMGLDALTPAARGPRHHLFAVSKVQGRVWLMDIDRNGHCNNARFLRECGFGRRDLWQHNGVWKVVTAAGGNLVVGSQTVRYRRELSFGQAYTLQSRLLCWDKRAFYVEHRFVTRSSKGEFVNAIVLVKNSVLGPLSPAQIVAKLPALQSDEEANPALPADVAAWIESNDASSKMLRAEAAALQ</sequence>
<dbReference type="Pfam" id="PF13279">
    <property type="entry name" value="4HBT_2"/>
    <property type="match status" value="1"/>
</dbReference>
<dbReference type="EMBL" id="QXGE01000530">
    <property type="protein sequence ID" value="KAE9309875.1"/>
    <property type="molecule type" value="Genomic_DNA"/>
</dbReference>
<dbReference type="PANTHER" id="PTHR12475">
    <property type="match status" value="1"/>
</dbReference>
<reference evidence="13 14" key="1">
    <citation type="submission" date="2018-08" db="EMBL/GenBank/DDBJ databases">
        <title>Genomic investigation of the strawberry pathogen Phytophthora fragariae indicates pathogenicity is determined by transcriptional variation in three key races.</title>
        <authorList>
            <person name="Adams T.M."/>
            <person name="Armitage A.D."/>
            <person name="Sobczyk M.K."/>
            <person name="Bates H.J."/>
            <person name="Dunwell J.M."/>
            <person name="Nellist C.F."/>
            <person name="Harrison R.J."/>
        </authorList>
    </citation>
    <scope>NUCLEOTIDE SEQUENCE [LARGE SCALE GENOMIC DNA]</scope>
    <source>
        <strain evidence="11 15">A4</strain>
        <strain evidence="9 16">BC-1</strain>
        <strain evidence="10 20">BC-23</strain>
        <strain evidence="8 14">NOV-27</strain>
        <strain evidence="7 17">NOV-5</strain>
        <strain evidence="5 18">NOV-71</strain>
        <strain evidence="12 21">NOV-77</strain>
        <strain evidence="3 13">NOV-9</strain>
        <strain evidence="6 22">ONT-3</strain>
        <strain evidence="4 19">SCRP245</strain>
    </source>
</reference>
<organism evidence="3 13">
    <name type="scientific">Phytophthora fragariae</name>
    <dbReference type="NCBI Taxonomy" id="53985"/>
    <lineage>
        <taxon>Eukaryota</taxon>
        <taxon>Sar</taxon>
        <taxon>Stramenopiles</taxon>
        <taxon>Oomycota</taxon>
        <taxon>Peronosporomycetes</taxon>
        <taxon>Peronosporales</taxon>
        <taxon>Peronosporaceae</taxon>
        <taxon>Phytophthora</taxon>
    </lineage>
</organism>
<evidence type="ECO:0000313" key="15">
    <source>
        <dbReference type="Proteomes" id="UP000437068"/>
    </source>
</evidence>
<evidence type="ECO:0000313" key="14">
    <source>
        <dbReference type="Proteomes" id="UP000433483"/>
    </source>
</evidence>
<evidence type="ECO:0000256" key="1">
    <source>
        <dbReference type="SAM" id="Phobius"/>
    </source>
</evidence>
<dbReference type="EMBL" id="QXFY01000825">
    <property type="protein sequence ID" value="KAE9334909.1"/>
    <property type="molecule type" value="Genomic_DNA"/>
</dbReference>
<dbReference type="Proteomes" id="UP000437068">
    <property type="component" value="Unassembled WGS sequence"/>
</dbReference>
<dbReference type="Proteomes" id="UP000486351">
    <property type="component" value="Unassembled WGS sequence"/>
</dbReference>
<dbReference type="EMBL" id="QXGF01000857">
    <property type="protein sequence ID" value="KAE8934922.1"/>
    <property type="molecule type" value="Genomic_DNA"/>
</dbReference>
<feature type="transmembrane region" description="Helical" evidence="1">
    <location>
        <begin position="32"/>
        <end position="53"/>
    </location>
</feature>
<dbReference type="SUPFAM" id="SSF54637">
    <property type="entry name" value="Thioesterase/thiol ester dehydrase-isomerase"/>
    <property type="match status" value="1"/>
</dbReference>
<evidence type="ECO:0000256" key="2">
    <source>
        <dbReference type="SAM" id="SignalP"/>
    </source>
</evidence>
<evidence type="ECO:0000313" key="9">
    <source>
        <dbReference type="EMBL" id="KAE9221098.1"/>
    </source>
</evidence>
<dbReference type="Proteomes" id="UP000441208">
    <property type="component" value="Unassembled WGS sequence"/>
</dbReference>
<feature type="signal peptide" evidence="2">
    <location>
        <begin position="1"/>
        <end position="22"/>
    </location>
</feature>
<feature type="chain" id="PRO_5036163695" description="Thioesterase domain-containing protein" evidence="2">
    <location>
        <begin position="23"/>
        <end position="236"/>
    </location>
</feature>
<dbReference type="Proteomes" id="UP000433483">
    <property type="component" value="Unassembled WGS sequence"/>
</dbReference>
<keyword evidence="2" id="KW-0732">Signal</keyword>
<proteinExistence type="predicted"/>
<dbReference type="Gene3D" id="3.10.129.10">
    <property type="entry name" value="Hotdog Thioesterase"/>
    <property type="match status" value="1"/>
</dbReference>